<name>A0ACC3SRQ9_LIPKO</name>
<keyword evidence="2" id="KW-1185">Reference proteome</keyword>
<organism evidence="1 2">
    <name type="scientific">Lipomyces kononenkoae</name>
    <name type="common">Yeast</name>
    <dbReference type="NCBI Taxonomy" id="34357"/>
    <lineage>
        <taxon>Eukaryota</taxon>
        <taxon>Fungi</taxon>
        <taxon>Dikarya</taxon>
        <taxon>Ascomycota</taxon>
        <taxon>Saccharomycotina</taxon>
        <taxon>Lipomycetes</taxon>
        <taxon>Lipomycetales</taxon>
        <taxon>Lipomycetaceae</taxon>
        <taxon>Lipomyces</taxon>
    </lineage>
</organism>
<sequence>MVRGAYFTRASVLSFLILRCVAFCLGPAVRTVFEFPFKTWVENIAVRANGDILVTLIDHPELHLINPFCPDSTALVFAFPDALGLLGISEFRPDQFAVVVGNWSDVIFATTPHSYSIWQVDMRPFQAIGSEVIRPAVVEKVVDIPEAVFLNGLTTLSWDEQSILVADSGLGAVWRVNIVTGNYEVVLQDPTMEPTPPYNLGINGLHIRHEYLYYTNSGLQLFVRMPINPNGTRTGDAEVLVTNHLGDDFTFDEEGNAYVTQDPGNALYKVTPEGNISTILGGPDSPLIEGDTAAQFGRTPVDCHVLYITTNGGLVNPVDGPAAGGKVVAFNIDCQ</sequence>
<reference evidence="2" key="1">
    <citation type="journal article" date="2024" name="Front. Bioeng. Biotechnol.">
        <title>Genome-scale model development and genomic sequencing of the oleaginous clade Lipomyces.</title>
        <authorList>
            <person name="Czajka J.J."/>
            <person name="Han Y."/>
            <person name="Kim J."/>
            <person name="Mondo S.J."/>
            <person name="Hofstad B.A."/>
            <person name="Robles A."/>
            <person name="Haridas S."/>
            <person name="Riley R."/>
            <person name="LaButti K."/>
            <person name="Pangilinan J."/>
            <person name="Andreopoulos W."/>
            <person name="Lipzen A."/>
            <person name="Yan J."/>
            <person name="Wang M."/>
            <person name="Ng V."/>
            <person name="Grigoriev I.V."/>
            <person name="Spatafora J.W."/>
            <person name="Magnuson J.K."/>
            <person name="Baker S.E."/>
            <person name="Pomraning K.R."/>
        </authorList>
    </citation>
    <scope>NUCLEOTIDE SEQUENCE [LARGE SCALE GENOMIC DNA]</scope>
    <source>
        <strain evidence="2">CBS 7786</strain>
    </source>
</reference>
<accession>A0ACC3SRQ9</accession>
<dbReference type="Proteomes" id="UP001433508">
    <property type="component" value="Unassembled WGS sequence"/>
</dbReference>
<evidence type="ECO:0000313" key="2">
    <source>
        <dbReference type="Proteomes" id="UP001433508"/>
    </source>
</evidence>
<comment type="caution">
    <text evidence="1">The sequence shown here is derived from an EMBL/GenBank/DDBJ whole genome shotgun (WGS) entry which is preliminary data.</text>
</comment>
<dbReference type="EMBL" id="MU971490">
    <property type="protein sequence ID" value="KAK9234301.1"/>
    <property type="molecule type" value="Genomic_DNA"/>
</dbReference>
<gene>
    <name evidence="1" type="ORF">V1525DRAFT_413526</name>
</gene>
<evidence type="ECO:0000313" key="1">
    <source>
        <dbReference type="EMBL" id="KAK9234301.1"/>
    </source>
</evidence>
<proteinExistence type="predicted"/>
<protein>
    <submittedName>
        <fullName evidence="1">Uncharacterized protein</fullName>
    </submittedName>
</protein>